<dbReference type="Pfam" id="PF00013">
    <property type="entry name" value="KH_1"/>
    <property type="match status" value="4"/>
</dbReference>
<dbReference type="InterPro" id="IPR004087">
    <property type="entry name" value="KH_dom"/>
</dbReference>
<dbReference type="GO" id="GO:0005634">
    <property type="term" value="C:nucleus"/>
    <property type="evidence" value="ECO:0007669"/>
    <property type="project" value="UniProtKB-SubCell"/>
</dbReference>
<sequence length="553" mass="60026">MSPEHRDTHWKRSRPQSDDDDDTGSKRRHRGCGDDRDSPAIDTVFRYLCPVKKIGSVIGRGGDIVKQLRMETRAKIKIGEAVPGCDERVVTIFSASDATNDGGDGERVLFSPAQDALFRVHDRVVAADGGDGSDGERNVTAKMLVPSDQIGCVLGRGGQVVQNIRSETGAHIRIIKDRNMPLCALSSDELIQISGEVLIVKKALHQIASRLHENPSRTQNLLSSAPPLMSHSGGPRIVGIAPLMDPYARDLSRPLYQALRNDPPAATDFYIRLVSPADNIASVIGKGGALINQLRQETRATIKVDSARTEGNDCLITISAREVFDDTYSPTIEAAMRLQSKCSDKVERDSGLVSFTTRLLVPSSRIGCLLGKGGAIITEMRRMTKANIRVLGKDNLPKVASEDDEMVQISGELDVAKDALIQITSRLRANVFDRDGSVSTLMPVLPYVPVALDAGDRLDYDRRDSRRAERLNHYPGGYGSSGLSEGYSRYGAPVGGSSSTQYGVYGGYASGRSGSSGMLLGSSQVHVAISGRFLSFVREQHSESFRDDAKVWL</sequence>
<dbReference type="PANTHER" id="PTHR10288">
    <property type="entry name" value="KH DOMAIN CONTAINING RNA BINDING PROTEIN"/>
    <property type="match status" value="1"/>
</dbReference>
<organism evidence="8">
    <name type="scientific">Brassica oleracea</name>
    <name type="common">Wild cabbage</name>
    <dbReference type="NCBI Taxonomy" id="3712"/>
    <lineage>
        <taxon>Eukaryota</taxon>
        <taxon>Viridiplantae</taxon>
        <taxon>Streptophyta</taxon>
        <taxon>Embryophyta</taxon>
        <taxon>Tracheophyta</taxon>
        <taxon>Spermatophyta</taxon>
        <taxon>Magnoliopsida</taxon>
        <taxon>eudicotyledons</taxon>
        <taxon>Gunneridae</taxon>
        <taxon>Pentapetalae</taxon>
        <taxon>rosids</taxon>
        <taxon>malvids</taxon>
        <taxon>Brassicales</taxon>
        <taxon>Brassicaceae</taxon>
        <taxon>Brassiceae</taxon>
        <taxon>Brassica</taxon>
    </lineage>
</organism>
<keyword evidence="3 5" id="KW-0694">RNA-binding</keyword>
<evidence type="ECO:0000256" key="6">
    <source>
        <dbReference type="SAM" id="MobiDB-lite"/>
    </source>
</evidence>
<dbReference type="CDD" id="cd22460">
    <property type="entry name" value="KH-I_PEPPER_rpt2_like"/>
    <property type="match status" value="2"/>
</dbReference>
<dbReference type="CDD" id="cd22459">
    <property type="entry name" value="KH-I_PEPPER_rpt1_like"/>
    <property type="match status" value="2"/>
</dbReference>
<dbReference type="FunFam" id="3.30.310.210:FF:000002">
    <property type="entry name" value="KH domain-containing protein"/>
    <property type="match status" value="2"/>
</dbReference>
<feature type="domain" description="K Homology" evidence="7">
    <location>
        <begin position="267"/>
        <end position="343"/>
    </location>
</feature>
<keyword evidence="2" id="KW-0677">Repeat</keyword>
<dbReference type="SMART" id="SM00322">
    <property type="entry name" value="KH"/>
    <property type="match status" value="4"/>
</dbReference>
<feature type="domain" description="K Homology" evidence="7">
    <location>
        <begin position="41"/>
        <end position="125"/>
    </location>
</feature>
<accession>A0A3P6ERH0</accession>
<dbReference type="InterPro" id="IPR036612">
    <property type="entry name" value="KH_dom_type_1_sf"/>
</dbReference>
<dbReference type="AlphaFoldDB" id="A0A3P6ERH0"/>
<evidence type="ECO:0000259" key="7">
    <source>
        <dbReference type="SMART" id="SM00322"/>
    </source>
</evidence>
<reference evidence="8" key="1">
    <citation type="submission" date="2018-11" db="EMBL/GenBank/DDBJ databases">
        <authorList>
            <consortium name="Genoscope - CEA"/>
            <person name="William W."/>
        </authorList>
    </citation>
    <scope>NUCLEOTIDE SEQUENCE</scope>
</reference>
<comment type="subcellular location">
    <subcellularLocation>
        <location evidence="1">Nucleus</location>
    </subcellularLocation>
</comment>
<evidence type="ECO:0000256" key="3">
    <source>
        <dbReference type="ARBA" id="ARBA00022884"/>
    </source>
</evidence>
<evidence type="ECO:0000256" key="5">
    <source>
        <dbReference type="PROSITE-ProRule" id="PRU00117"/>
    </source>
</evidence>
<dbReference type="Gene3D" id="3.30.310.210">
    <property type="match status" value="2"/>
</dbReference>
<feature type="region of interest" description="Disordered" evidence="6">
    <location>
        <begin position="1"/>
        <end position="36"/>
    </location>
</feature>
<evidence type="ECO:0000313" key="8">
    <source>
        <dbReference type="EMBL" id="VDD33699.1"/>
    </source>
</evidence>
<dbReference type="GO" id="GO:0009911">
    <property type="term" value="P:positive regulation of flower development"/>
    <property type="evidence" value="ECO:0007669"/>
    <property type="project" value="UniProtKB-ARBA"/>
</dbReference>
<evidence type="ECO:0000256" key="1">
    <source>
        <dbReference type="ARBA" id="ARBA00004123"/>
    </source>
</evidence>
<feature type="domain" description="K Homology" evidence="7">
    <location>
        <begin position="353"/>
        <end position="428"/>
    </location>
</feature>
<protein>
    <recommendedName>
        <fullName evidence="7">K Homology domain-containing protein</fullName>
    </recommendedName>
</protein>
<dbReference type="GO" id="GO:0003723">
    <property type="term" value="F:RNA binding"/>
    <property type="evidence" value="ECO:0007669"/>
    <property type="project" value="UniProtKB-UniRule"/>
</dbReference>
<dbReference type="PROSITE" id="PS50084">
    <property type="entry name" value="KH_TYPE_1"/>
    <property type="match status" value="4"/>
</dbReference>
<evidence type="ECO:0000256" key="4">
    <source>
        <dbReference type="ARBA" id="ARBA00023242"/>
    </source>
</evidence>
<name>A0A3P6ERH0_BRAOL</name>
<dbReference type="EMBL" id="LR031875">
    <property type="protein sequence ID" value="VDD33699.1"/>
    <property type="molecule type" value="Genomic_DNA"/>
</dbReference>
<gene>
    <name evidence="8" type="ORF">BOLC9T59022H</name>
</gene>
<proteinExistence type="predicted"/>
<dbReference type="SUPFAM" id="SSF54791">
    <property type="entry name" value="Eukaryotic type KH-domain (KH-domain type I)"/>
    <property type="match status" value="4"/>
</dbReference>
<keyword evidence="4" id="KW-0539">Nucleus</keyword>
<evidence type="ECO:0000256" key="2">
    <source>
        <dbReference type="ARBA" id="ARBA00022737"/>
    </source>
</evidence>
<feature type="domain" description="K Homology" evidence="7">
    <location>
        <begin position="137"/>
        <end position="212"/>
    </location>
</feature>
<dbReference type="InterPro" id="IPR004088">
    <property type="entry name" value="KH_dom_type_1"/>
</dbReference>